<evidence type="ECO:0000256" key="1">
    <source>
        <dbReference type="SAM" id="MobiDB-lite"/>
    </source>
</evidence>
<dbReference type="InterPro" id="IPR000073">
    <property type="entry name" value="AB_hydrolase_1"/>
</dbReference>
<dbReference type="SUPFAM" id="SSF53474">
    <property type="entry name" value="alpha/beta-Hydrolases"/>
    <property type="match status" value="1"/>
</dbReference>
<feature type="domain" description="AB hydrolase-1" evidence="3">
    <location>
        <begin position="111"/>
        <end position="432"/>
    </location>
</feature>
<feature type="region of interest" description="Disordered" evidence="1">
    <location>
        <begin position="455"/>
        <end position="477"/>
    </location>
</feature>
<evidence type="ECO:0000313" key="5">
    <source>
        <dbReference type="Proteomes" id="UP001602013"/>
    </source>
</evidence>
<keyword evidence="5" id="KW-1185">Reference proteome</keyword>
<feature type="transmembrane region" description="Helical" evidence="2">
    <location>
        <begin position="502"/>
        <end position="525"/>
    </location>
</feature>
<proteinExistence type="predicted"/>
<protein>
    <submittedName>
        <fullName evidence="4">Alpha/beta hydrolase</fullName>
    </submittedName>
</protein>
<sequence length="615" mass="63665">MRGWRGAAVTALMAAIVTVLIGGPRTAYAAERAAGTEVRPCPVAVPAGTTCGYLLVPERRDVPGSRTIRVGYAVHRSTSPQRRPDPVAYSSGGPGSPSLRLAGFLTQMFPDRDVVVIEQRGSRYSEPSLACPEVVGGLIETLKTPKATTEETAPVLQGALTCQSRYQAEGIDLRGYRTEEIAADVADLRAALGYEQWNLMGVSYSTRSMAEAAAKDPRGTRALVLDSFLPAQVNWYDTAAPDLRATLAKLGAAGRFDEMLARYNAAPAAFQTTDPLTRKRIGVRLTGDDIATILGEAMRETEFLPLVPALVDALADGRKELLRPVVDAAGDALTSHDWGLYYAVQCQDEVPFNTFAAAAGPRLFTGVADAAVCAGWHLPRSSDEAGAVEAPTLVLGGQYDPTTPPESARAAAGDIPSARFAEFAGVGHGVFLASECGRRTISAFLDAPASAASGSATATGSGSGSGSAGAGCDPGAGASAPVRPGDLHLTAAPYRISQSPALIAPFAVFVLVAAAQVVAGLIALVRRRGGAMRVLAGLAGLAFAGLTALSVTGVPNDIVFAIGLPPAIAWYGLLAAAATVLSITAAFRLRAASADIVPVMTGLVFITWMYGWALA</sequence>
<evidence type="ECO:0000313" key="4">
    <source>
        <dbReference type="EMBL" id="MFF3667505.1"/>
    </source>
</evidence>
<reference evidence="4 5" key="1">
    <citation type="submission" date="2024-10" db="EMBL/GenBank/DDBJ databases">
        <title>The Natural Products Discovery Center: Release of the First 8490 Sequenced Strains for Exploring Actinobacteria Biosynthetic Diversity.</title>
        <authorList>
            <person name="Kalkreuter E."/>
            <person name="Kautsar S.A."/>
            <person name="Yang D."/>
            <person name="Bader C.D."/>
            <person name="Teijaro C.N."/>
            <person name="Fluegel L."/>
            <person name="Davis C.M."/>
            <person name="Simpson J.R."/>
            <person name="Lauterbach L."/>
            <person name="Steele A.D."/>
            <person name="Gui C."/>
            <person name="Meng S."/>
            <person name="Li G."/>
            <person name="Viehrig K."/>
            <person name="Ye F."/>
            <person name="Su P."/>
            <person name="Kiefer A.F."/>
            <person name="Nichols A."/>
            <person name="Cepeda A.J."/>
            <person name="Yan W."/>
            <person name="Fan B."/>
            <person name="Jiang Y."/>
            <person name="Adhikari A."/>
            <person name="Zheng C.-J."/>
            <person name="Schuster L."/>
            <person name="Cowan T.M."/>
            <person name="Smanski M.J."/>
            <person name="Chevrette M.G."/>
            <person name="De Carvalho L.P.S."/>
            <person name="Shen B."/>
        </authorList>
    </citation>
    <scope>NUCLEOTIDE SEQUENCE [LARGE SCALE GENOMIC DNA]</scope>
    <source>
        <strain evidence="4 5">NPDC002173</strain>
    </source>
</reference>
<comment type="caution">
    <text evidence="4">The sequence shown here is derived from an EMBL/GenBank/DDBJ whole genome shotgun (WGS) entry which is preliminary data.</text>
</comment>
<keyword evidence="4" id="KW-0378">Hydrolase</keyword>
<dbReference type="Pfam" id="PF00561">
    <property type="entry name" value="Abhydrolase_1"/>
    <property type="match status" value="1"/>
</dbReference>
<evidence type="ECO:0000256" key="2">
    <source>
        <dbReference type="SAM" id="Phobius"/>
    </source>
</evidence>
<keyword evidence="2" id="KW-1133">Transmembrane helix</keyword>
<feature type="compositionally biased region" description="Gly residues" evidence="1">
    <location>
        <begin position="461"/>
        <end position="474"/>
    </location>
</feature>
<organism evidence="4 5">
    <name type="scientific">Microtetraspora malaysiensis</name>
    <dbReference type="NCBI Taxonomy" id="161358"/>
    <lineage>
        <taxon>Bacteria</taxon>
        <taxon>Bacillati</taxon>
        <taxon>Actinomycetota</taxon>
        <taxon>Actinomycetes</taxon>
        <taxon>Streptosporangiales</taxon>
        <taxon>Streptosporangiaceae</taxon>
        <taxon>Microtetraspora</taxon>
    </lineage>
</organism>
<dbReference type="InterPro" id="IPR029058">
    <property type="entry name" value="AB_hydrolase_fold"/>
</dbReference>
<dbReference type="Proteomes" id="UP001602013">
    <property type="component" value="Unassembled WGS sequence"/>
</dbReference>
<keyword evidence="2" id="KW-0812">Transmembrane</keyword>
<dbReference type="EMBL" id="JBIASD010000011">
    <property type="protein sequence ID" value="MFF3667505.1"/>
    <property type="molecule type" value="Genomic_DNA"/>
</dbReference>
<feature type="transmembrane region" description="Helical" evidence="2">
    <location>
        <begin position="534"/>
        <end position="555"/>
    </location>
</feature>
<name>A0ABW6SR94_9ACTN</name>
<feature type="transmembrane region" description="Helical" evidence="2">
    <location>
        <begin position="596"/>
        <end position="613"/>
    </location>
</feature>
<dbReference type="GO" id="GO:0016787">
    <property type="term" value="F:hydrolase activity"/>
    <property type="evidence" value="ECO:0007669"/>
    <property type="project" value="UniProtKB-KW"/>
</dbReference>
<dbReference type="Gene3D" id="3.40.50.1820">
    <property type="entry name" value="alpha/beta hydrolase"/>
    <property type="match status" value="1"/>
</dbReference>
<feature type="transmembrane region" description="Helical" evidence="2">
    <location>
        <begin position="567"/>
        <end position="589"/>
    </location>
</feature>
<dbReference type="PANTHER" id="PTHR43433">
    <property type="entry name" value="HYDROLASE, ALPHA/BETA FOLD FAMILY PROTEIN"/>
    <property type="match status" value="1"/>
</dbReference>
<evidence type="ECO:0000259" key="3">
    <source>
        <dbReference type="Pfam" id="PF00561"/>
    </source>
</evidence>
<dbReference type="PANTHER" id="PTHR43433:SF5">
    <property type="entry name" value="AB HYDROLASE-1 DOMAIN-CONTAINING PROTEIN"/>
    <property type="match status" value="1"/>
</dbReference>
<dbReference type="RefSeq" id="WP_387412487.1">
    <property type="nucleotide sequence ID" value="NZ_JBIASD010000011.1"/>
</dbReference>
<keyword evidence="2" id="KW-0472">Membrane</keyword>
<accession>A0ABW6SR94</accession>
<gene>
    <name evidence="4" type="ORF">ACFYXI_18065</name>
</gene>
<dbReference type="InterPro" id="IPR050471">
    <property type="entry name" value="AB_hydrolase"/>
</dbReference>
<feature type="region of interest" description="Disordered" evidence="1">
    <location>
        <begin position="74"/>
        <end position="95"/>
    </location>
</feature>